<dbReference type="GO" id="GO:0003677">
    <property type="term" value="F:DNA binding"/>
    <property type="evidence" value="ECO:0007669"/>
    <property type="project" value="UniProtKB-KW"/>
</dbReference>
<evidence type="ECO:0000256" key="6">
    <source>
        <dbReference type="ARBA" id="ARBA00023163"/>
    </source>
</evidence>
<dbReference type="InterPro" id="IPR001669">
    <property type="entry name" value="Arg_repress"/>
</dbReference>
<dbReference type="Gene3D" id="3.30.1360.40">
    <property type="match status" value="1"/>
</dbReference>
<organism evidence="10 11">
    <name type="scientific">Lacticaseibacillus manihotivorans DSM 13343 = JCM 12514</name>
    <dbReference type="NCBI Taxonomy" id="1423769"/>
    <lineage>
        <taxon>Bacteria</taxon>
        <taxon>Bacillati</taxon>
        <taxon>Bacillota</taxon>
        <taxon>Bacilli</taxon>
        <taxon>Lactobacillales</taxon>
        <taxon>Lactobacillaceae</taxon>
        <taxon>Lacticaseibacillus</taxon>
    </lineage>
</organism>
<evidence type="ECO:0000256" key="4">
    <source>
        <dbReference type="ARBA" id="ARBA00023015"/>
    </source>
</evidence>
<keyword evidence="5 7" id="KW-0238">DNA-binding</keyword>
<evidence type="ECO:0000256" key="5">
    <source>
        <dbReference type="ARBA" id="ARBA00023125"/>
    </source>
</evidence>
<keyword evidence="11" id="KW-1185">Reference proteome</keyword>
<dbReference type="Pfam" id="PF01316">
    <property type="entry name" value="Arg_repressor"/>
    <property type="match status" value="1"/>
</dbReference>
<evidence type="ECO:0000313" key="11">
    <source>
        <dbReference type="Proteomes" id="UP000051790"/>
    </source>
</evidence>
<evidence type="ECO:0000259" key="8">
    <source>
        <dbReference type="Pfam" id="PF01316"/>
    </source>
</evidence>
<dbReference type="PANTHER" id="PTHR34471">
    <property type="entry name" value="ARGININE REPRESSOR"/>
    <property type="match status" value="1"/>
</dbReference>
<dbReference type="GO" id="GO:0003700">
    <property type="term" value="F:DNA-binding transcription factor activity"/>
    <property type="evidence" value="ECO:0007669"/>
    <property type="project" value="UniProtKB-UniRule"/>
</dbReference>
<dbReference type="AlphaFoldDB" id="A0A0R1RG81"/>
<dbReference type="InterPro" id="IPR036388">
    <property type="entry name" value="WH-like_DNA-bd_sf"/>
</dbReference>
<feature type="domain" description="Arginine repressor C-terminal" evidence="9">
    <location>
        <begin position="86"/>
        <end position="145"/>
    </location>
</feature>
<keyword evidence="4 7" id="KW-0805">Transcription regulation</keyword>
<comment type="pathway">
    <text evidence="7">Amino-acid biosynthesis; L-arginine biosynthesis [regulation].</text>
</comment>
<comment type="caution">
    <text evidence="10">The sequence shown here is derived from an EMBL/GenBank/DDBJ whole genome shotgun (WGS) entry which is preliminary data.</text>
</comment>
<dbReference type="Gene3D" id="1.10.10.10">
    <property type="entry name" value="Winged helix-like DNA-binding domain superfamily/Winged helix DNA-binding domain"/>
    <property type="match status" value="1"/>
</dbReference>
<evidence type="ECO:0000256" key="1">
    <source>
        <dbReference type="ARBA" id="ARBA00004496"/>
    </source>
</evidence>
<dbReference type="HAMAP" id="MF_00173">
    <property type="entry name" value="Arg_repressor"/>
    <property type="match status" value="1"/>
</dbReference>
<comment type="function">
    <text evidence="7">Regulates arginine biosynthesis genes.</text>
</comment>
<comment type="subcellular location">
    <subcellularLocation>
        <location evidence="1 7">Cytoplasm</location>
    </subcellularLocation>
</comment>
<evidence type="ECO:0000256" key="2">
    <source>
        <dbReference type="ARBA" id="ARBA00008316"/>
    </source>
</evidence>
<keyword evidence="7" id="KW-0678">Repressor</keyword>
<dbReference type="Pfam" id="PF02863">
    <property type="entry name" value="Arg_repressor_C"/>
    <property type="match status" value="1"/>
</dbReference>
<reference evidence="10 11" key="1">
    <citation type="journal article" date="2015" name="Genome Announc.">
        <title>Expanding the biotechnology potential of lactobacilli through comparative genomics of 213 strains and associated genera.</title>
        <authorList>
            <person name="Sun Z."/>
            <person name="Harris H.M."/>
            <person name="McCann A."/>
            <person name="Guo C."/>
            <person name="Argimon S."/>
            <person name="Zhang W."/>
            <person name="Yang X."/>
            <person name="Jeffery I.B."/>
            <person name="Cooney J.C."/>
            <person name="Kagawa T.F."/>
            <person name="Liu W."/>
            <person name="Song Y."/>
            <person name="Salvetti E."/>
            <person name="Wrobel A."/>
            <person name="Rasinkangas P."/>
            <person name="Parkhill J."/>
            <person name="Rea M.C."/>
            <person name="O'Sullivan O."/>
            <person name="Ritari J."/>
            <person name="Douillard F.P."/>
            <person name="Paul Ross R."/>
            <person name="Yang R."/>
            <person name="Briner A.E."/>
            <person name="Felis G.E."/>
            <person name="de Vos W.M."/>
            <person name="Barrangou R."/>
            <person name="Klaenhammer T.R."/>
            <person name="Caufield P.W."/>
            <person name="Cui Y."/>
            <person name="Zhang H."/>
            <person name="O'Toole P.W."/>
        </authorList>
    </citation>
    <scope>NUCLEOTIDE SEQUENCE [LARGE SCALE GENOMIC DNA]</scope>
    <source>
        <strain evidence="10 11">DSM 13343</strain>
    </source>
</reference>
<keyword evidence="7" id="KW-0055">Arginine biosynthesis</keyword>
<gene>
    <name evidence="7" type="primary">argR</name>
    <name evidence="10" type="ORF">FD01_GL001308</name>
</gene>
<dbReference type="GO" id="GO:1900079">
    <property type="term" value="P:regulation of arginine biosynthetic process"/>
    <property type="evidence" value="ECO:0007669"/>
    <property type="project" value="UniProtKB-UniRule"/>
</dbReference>
<keyword evidence="7" id="KW-0028">Amino-acid biosynthesis</keyword>
<dbReference type="GO" id="GO:0005737">
    <property type="term" value="C:cytoplasm"/>
    <property type="evidence" value="ECO:0007669"/>
    <property type="project" value="UniProtKB-SubCell"/>
</dbReference>
<dbReference type="UniPathway" id="UPA00068"/>
<keyword evidence="6 7" id="KW-0804">Transcription</keyword>
<dbReference type="PANTHER" id="PTHR34471:SF1">
    <property type="entry name" value="ARGININE REPRESSOR"/>
    <property type="match status" value="1"/>
</dbReference>
<dbReference type="SUPFAM" id="SSF46785">
    <property type="entry name" value="Winged helix' DNA-binding domain"/>
    <property type="match status" value="1"/>
</dbReference>
<name>A0A0R1RG81_9LACO</name>
<feature type="domain" description="Arginine repressor DNA-binding" evidence="8">
    <location>
        <begin position="1"/>
        <end position="68"/>
    </location>
</feature>
<evidence type="ECO:0000259" key="9">
    <source>
        <dbReference type="Pfam" id="PF02863"/>
    </source>
</evidence>
<dbReference type="SUPFAM" id="SSF55252">
    <property type="entry name" value="C-terminal domain of arginine repressor"/>
    <property type="match status" value="1"/>
</dbReference>
<evidence type="ECO:0000256" key="3">
    <source>
        <dbReference type="ARBA" id="ARBA00022490"/>
    </source>
</evidence>
<dbReference type="InterPro" id="IPR036251">
    <property type="entry name" value="Arg_repress_C_sf"/>
</dbReference>
<protein>
    <recommendedName>
        <fullName evidence="7">Arginine repressor</fullName>
    </recommendedName>
</protein>
<comment type="similarity">
    <text evidence="2 7">Belongs to the ArgR family.</text>
</comment>
<dbReference type="PRINTS" id="PR01467">
    <property type="entry name" value="ARGREPRESSOR"/>
</dbReference>
<dbReference type="OrthoDB" id="9807089at2"/>
<dbReference type="GO" id="GO:0051259">
    <property type="term" value="P:protein complex oligomerization"/>
    <property type="evidence" value="ECO:0007669"/>
    <property type="project" value="InterPro"/>
</dbReference>
<dbReference type="InterPro" id="IPR020899">
    <property type="entry name" value="Arg_repress_C"/>
</dbReference>
<sequence length="150" mass="16703">MQKNERQAYLKQLIKDQVIERQSDFVTALEADGVPVTQATISRDIKDMQLVKVPTTGGRYRYSLPLEKQLSPLDKLRRTLAAAYRHGDRMDQFVHLVMNPGTAPAVGNLIDQLHDQRIFATIAGDAAILIVCRGTAQAKEVLEMIDAMVG</sequence>
<accession>A0A0R1RG81</accession>
<dbReference type="GO" id="GO:0006526">
    <property type="term" value="P:L-arginine biosynthetic process"/>
    <property type="evidence" value="ECO:0007669"/>
    <property type="project" value="UniProtKB-UniPathway"/>
</dbReference>
<dbReference type="InterPro" id="IPR020900">
    <property type="entry name" value="Arg_repress_DNA-bd"/>
</dbReference>
<keyword evidence="3 7" id="KW-0963">Cytoplasm</keyword>
<evidence type="ECO:0000256" key="7">
    <source>
        <dbReference type="HAMAP-Rule" id="MF_00173"/>
    </source>
</evidence>
<dbReference type="GO" id="GO:0034618">
    <property type="term" value="F:arginine binding"/>
    <property type="evidence" value="ECO:0007669"/>
    <property type="project" value="InterPro"/>
</dbReference>
<proteinExistence type="inferred from homology"/>
<dbReference type="PATRIC" id="fig|1423769.4.peg.1408"/>
<dbReference type="Proteomes" id="UP000051790">
    <property type="component" value="Unassembled WGS sequence"/>
</dbReference>
<evidence type="ECO:0000313" key="10">
    <source>
        <dbReference type="EMBL" id="KRL53205.1"/>
    </source>
</evidence>
<dbReference type="InterPro" id="IPR036390">
    <property type="entry name" value="WH_DNA-bd_sf"/>
</dbReference>
<dbReference type="RefSeq" id="WP_054713767.1">
    <property type="nucleotide sequence ID" value="NZ_AZEU01000018.1"/>
</dbReference>
<dbReference type="EMBL" id="AZEU01000018">
    <property type="protein sequence ID" value="KRL53205.1"/>
    <property type="molecule type" value="Genomic_DNA"/>
</dbReference>